<evidence type="ECO:0000256" key="11">
    <source>
        <dbReference type="HAMAP-Rule" id="MF_01394"/>
    </source>
</evidence>
<keyword evidence="10 11" id="KW-0472">Membrane</keyword>
<dbReference type="GO" id="GO:0050136">
    <property type="term" value="F:NADH dehydrogenase (quinone) (non-electrogenic) activity"/>
    <property type="evidence" value="ECO:0007669"/>
    <property type="project" value="UniProtKB-UniRule"/>
</dbReference>
<evidence type="ECO:0000256" key="2">
    <source>
        <dbReference type="ARBA" id="ARBA00008472"/>
    </source>
</evidence>
<comment type="function">
    <text evidence="11">NDH-1 shuttles electrons from NADH, via FMN and iron-sulfur (Fe-S) centers, to quinones in the respiratory chain. The immediate electron acceptor for the enzyme in this species is believed to be ubiquinone. Couples the redox reaction to proton translocation (for every two electrons transferred, four hydrogen ions are translocated across the cytoplasmic membrane), and thus conserves the redox energy in a proton gradient.</text>
</comment>
<dbReference type="GO" id="GO:0005886">
    <property type="term" value="C:plasma membrane"/>
    <property type="evidence" value="ECO:0007669"/>
    <property type="project" value="UniProtKB-SubCell"/>
</dbReference>
<dbReference type="InterPro" id="IPR000440">
    <property type="entry name" value="NADH_UbQ/plastoQ_OxRdtase_su3"/>
</dbReference>
<accession>A0A1T1APT2</accession>
<dbReference type="GO" id="GO:0048038">
    <property type="term" value="F:quinone binding"/>
    <property type="evidence" value="ECO:0007669"/>
    <property type="project" value="UniProtKB-KW"/>
</dbReference>
<dbReference type="PANTHER" id="PTHR11058">
    <property type="entry name" value="NADH-UBIQUINONE OXIDOREDUCTASE CHAIN 3"/>
    <property type="match status" value="1"/>
</dbReference>
<comment type="catalytic activity">
    <reaction evidence="11 12">
        <text>a quinone + NADH + 5 H(+)(in) = a quinol + NAD(+) + 4 H(+)(out)</text>
        <dbReference type="Rhea" id="RHEA:57888"/>
        <dbReference type="ChEBI" id="CHEBI:15378"/>
        <dbReference type="ChEBI" id="CHEBI:24646"/>
        <dbReference type="ChEBI" id="CHEBI:57540"/>
        <dbReference type="ChEBI" id="CHEBI:57945"/>
        <dbReference type="ChEBI" id="CHEBI:132124"/>
    </reaction>
</comment>
<dbReference type="RefSeq" id="WP_078363892.1">
    <property type="nucleotide sequence ID" value="NZ_MTJN01000002.1"/>
</dbReference>
<comment type="similarity">
    <text evidence="2 11 12">Belongs to the complex I subunit 3 family.</text>
</comment>
<evidence type="ECO:0000256" key="4">
    <source>
        <dbReference type="ARBA" id="ARBA00022692"/>
    </source>
</evidence>
<keyword evidence="4 11" id="KW-0812">Transmembrane</keyword>
<keyword evidence="14" id="KW-1185">Reference proteome</keyword>
<feature type="transmembrane region" description="Helical" evidence="11">
    <location>
        <begin position="6"/>
        <end position="30"/>
    </location>
</feature>
<keyword evidence="7 11" id="KW-1133">Transmembrane helix</keyword>
<keyword evidence="5 11" id="KW-0874">Quinone</keyword>
<dbReference type="EC" id="7.1.1.-" evidence="11"/>
<dbReference type="GO" id="GO:0008137">
    <property type="term" value="F:NADH dehydrogenase (ubiquinone) activity"/>
    <property type="evidence" value="ECO:0007669"/>
    <property type="project" value="InterPro"/>
</dbReference>
<evidence type="ECO:0000256" key="3">
    <source>
        <dbReference type="ARBA" id="ARBA00022448"/>
    </source>
</evidence>
<evidence type="ECO:0000256" key="8">
    <source>
        <dbReference type="ARBA" id="ARBA00023027"/>
    </source>
</evidence>
<dbReference type="STRING" id="28066.RF819_04660"/>
<dbReference type="EMBL" id="MTJN01000002">
    <property type="protein sequence ID" value="OOV06112.1"/>
    <property type="molecule type" value="Genomic_DNA"/>
</dbReference>
<evidence type="ECO:0000256" key="6">
    <source>
        <dbReference type="ARBA" id="ARBA00022967"/>
    </source>
</evidence>
<comment type="caution">
    <text evidence="13">The sequence shown here is derived from an EMBL/GenBank/DDBJ whole genome shotgun (WGS) entry which is preliminary data.</text>
</comment>
<evidence type="ECO:0000256" key="1">
    <source>
        <dbReference type="ARBA" id="ARBA00004141"/>
    </source>
</evidence>
<evidence type="ECO:0000256" key="5">
    <source>
        <dbReference type="ARBA" id="ARBA00022719"/>
    </source>
</evidence>
<dbReference type="PANTHER" id="PTHR11058:SF9">
    <property type="entry name" value="NADH-UBIQUINONE OXIDOREDUCTASE CHAIN 3"/>
    <property type="match status" value="1"/>
</dbReference>
<dbReference type="HAMAP" id="MF_01394">
    <property type="entry name" value="NDH1_NuoA"/>
    <property type="match status" value="1"/>
</dbReference>
<organism evidence="13 14">
    <name type="scientific">Rhodoferax fermentans</name>
    <dbReference type="NCBI Taxonomy" id="28066"/>
    <lineage>
        <taxon>Bacteria</taxon>
        <taxon>Pseudomonadati</taxon>
        <taxon>Pseudomonadota</taxon>
        <taxon>Betaproteobacteria</taxon>
        <taxon>Burkholderiales</taxon>
        <taxon>Comamonadaceae</taxon>
        <taxon>Rhodoferax</taxon>
    </lineage>
</organism>
<protein>
    <recommendedName>
        <fullName evidence="11">NADH-quinone oxidoreductase subunit A</fullName>
        <ecNumber evidence="11">7.1.1.-</ecNumber>
    </recommendedName>
    <alternativeName>
        <fullName evidence="11">NADH dehydrogenase I subunit A</fullName>
    </alternativeName>
    <alternativeName>
        <fullName evidence="11">NDH-1 subunit A</fullName>
    </alternativeName>
    <alternativeName>
        <fullName evidence="11">NUO1</fullName>
    </alternativeName>
</protein>
<dbReference type="Proteomes" id="UP000190750">
    <property type="component" value="Unassembled WGS sequence"/>
</dbReference>
<evidence type="ECO:0000256" key="10">
    <source>
        <dbReference type="ARBA" id="ARBA00023136"/>
    </source>
</evidence>
<gene>
    <name evidence="11" type="primary">nuoA</name>
    <name evidence="13" type="ORF">RF819_04660</name>
</gene>
<feature type="transmembrane region" description="Helical" evidence="11">
    <location>
        <begin position="61"/>
        <end position="82"/>
    </location>
</feature>
<dbReference type="Pfam" id="PF00507">
    <property type="entry name" value="Oxidored_q4"/>
    <property type="match status" value="1"/>
</dbReference>
<evidence type="ECO:0000256" key="12">
    <source>
        <dbReference type="RuleBase" id="RU003639"/>
    </source>
</evidence>
<dbReference type="OrthoDB" id="9791970at2"/>
<comment type="subcellular location">
    <subcellularLocation>
        <location evidence="11 12">Cell membrane</location>
        <topology evidence="11 12">Multi-pass membrane protein</topology>
    </subcellularLocation>
    <subcellularLocation>
        <location evidence="1">Membrane</location>
        <topology evidence="1">Multi-pass membrane protein</topology>
    </subcellularLocation>
</comment>
<keyword evidence="3 11" id="KW-0813">Transport</keyword>
<proteinExistence type="inferred from homology"/>
<name>A0A1T1APT2_RHOFE</name>
<evidence type="ECO:0000313" key="14">
    <source>
        <dbReference type="Proteomes" id="UP000190750"/>
    </source>
</evidence>
<keyword evidence="11" id="KW-1003">Cell membrane</keyword>
<evidence type="ECO:0000256" key="9">
    <source>
        <dbReference type="ARBA" id="ARBA00023075"/>
    </source>
</evidence>
<dbReference type="InterPro" id="IPR023043">
    <property type="entry name" value="NAD(P)H_OxRDtase_bac/plastid"/>
</dbReference>
<keyword evidence="9 11" id="KW-0830">Ubiquinone</keyword>
<dbReference type="AlphaFoldDB" id="A0A1T1APT2"/>
<comment type="subunit">
    <text evidence="11">NDH-1 is composed of 14 different subunits. Subunits NuoA, H, J, K, L, M, N constitute the membrane sector of the complex.</text>
</comment>
<feature type="transmembrane region" description="Helical" evidence="11">
    <location>
        <begin position="88"/>
        <end position="112"/>
    </location>
</feature>
<keyword evidence="8 11" id="KW-0520">NAD</keyword>
<dbReference type="Gene3D" id="1.20.58.1610">
    <property type="entry name" value="NADH:ubiquinone/plastoquinone oxidoreductase, chain 3"/>
    <property type="match status" value="1"/>
</dbReference>
<evidence type="ECO:0000313" key="13">
    <source>
        <dbReference type="EMBL" id="OOV06112.1"/>
    </source>
</evidence>
<keyword evidence="6 11" id="KW-1278">Translocase</keyword>
<evidence type="ECO:0000256" key="7">
    <source>
        <dbReference type="ARBA" id="ARBA00022989"/>
    </source>
</evidence>
<sequence length="119" mass="13387">MNLGQYLPVLLFILVGIAIGVLPQVIGYVLGPNRPDAAKNSPYECGFEAFGDARMTFDVRYYLIAILFILFDLETALLFPWAVTLRELGLYGFMVGLEIVTILTIGFVYMWLKGALDWE</sequence>
<dbReference type="InterPro" id="IPR038430">
    <property type="entry name" value="NDAH_ubi_oxred_su3_sf"/>
</dbReference>
<dbReference type="GO" id="GO:0030964">
    <property type="term" value="C:NADH dehydrogenase complex"/>
    <property type="evidence" value="ECO:0007669"/>
    <property type="project" value="TreeGrafter"/>
</dbReference>
<reference evidence="13 14" key="1">
    <citation type="submission" date="2017-01" db="EMBL/GenBank/DDBJ databases">
        <title>Genome sequencing of Rhodoferax fermentans JCM 7819.</title>
        <authorList>
            <person name="Kim Y.J."/>
            <person name="Farh M.E.-A."/>
            <person name="Yang D.-C."/>
        </authorList>
    </citation>
    <scope>NUCLEOTIDE SEQUENCE [LARGE SCALE GENOMIC DNA]</scope>
    <source>
        <strain evidence="13 14">JCM 7819</strain>
    </source>
</reference>
<dbReference type="FunFam" id="1.20.58.1610:FF:000004">
    <property type="entry name" value="NADH-quinone oxidoreductase subunit A"/>
    <property type="match status" value="1"/>
</dbReference>